<proteinExistence type="predicted"/>
<sequence>MRLREVRRTSVSWRTSANDAYTSGDSSSPKALAPAQDDDLPSLQPSSRHTVSLNASRPVFLKLVVFESRPAHPSGILSSSSETARVPHSTKSLQTIGVTCCPTTQSPPAKILYDLFSTAS</sequence>
<name>A0AAV9ZWR6_9AGAR</name>
<comment type="caution">
    <text evidence="3">The sequence shown here is derived from an EMBL/GenBank/DDBJ whole genome shotgun (WGS) entry which is preliminary data.</text>
</comment>
<dbReference type="EMBL" id="JAWWNJ010000103">
    <property type="protein sequence ID" value="KAK6993179.1"/>
    <property type="molecule type" value="Genomic_DNA"/>
</dbReference>
<accession>A0AAV9ZWR6</accession>
<protein>
    <submittedName>
        <fullName evidence="3">Uncharacterized protein</fullName>
    </submittedName>
</protein>
<feature type="compositionally biased region" description="Polar residues" evidence="1">
    <location>
        <begin position="9"/>
        <end position="29"/>
    </location>
</feature>
<dbReference type="EMBL" id="JAWWNJ010000241">
    <property type="protein sequence ID" value="KAK6968865.1"/>
    <property type="molecule type" value="Genomic_DNA"/>
</dbReference>
<evidence type="ECO:0000313" key="4">
    <source>
        <dbReference type="Proteomes" id="UP001362999"/>
    </source>
</evidence>
<evidence type="ECO:0000256" key="1">
    <source>
        <dbReference type="SAM" id="MobiDB-lite"/>
    </source>
</evidence>
<evidence type="ECO:0000313" key="3">
    <source>
        <dbReference type="EMBL" id="KAK6993179.1"/>
    </source>
</evidence>
<evidence type="ECO:0000313" key="2">
    <source>
        <dbReference type="EMBL" id="KAK6968865.1"/>
    </source>
</evidence>
<keyword evidence="4" id="KW-1185">Reference proteome</keyword>
<organism evidence="3 4">
    <name type="scientific">Favolaschia claudopus</name>
    <dbReference type="NCBI Taxonomy" id="2862362"/>
    <lineage>
        <taxon>Eukaryota</taxon>
        <taxon>Fungi</taxon>
        <taxon>Dikarya</taxon>
        <taxon>Basidiomycota</taxon>
        <taxon>Agaricomycotina</taxon>
        <taxon>Agaricomycetes</taxon>
        <taxon>Agaricomycetidae</taxon>
        <taxon>Agaricales</taxon>
        <taxon>Marasmiineae</taxon>
        <taxon>Mycenaceae</taxon>
        <taxon>Favolaschia</taxon>
    </lineage>
</organism>
<dbReference type="Proteomes" id="UP001362999">
    <property type="component" value="Unassembled WGS sequence"/>
</dbReference>
<gene>
    <name evidence="3" type="ORF">R3P38DRAFT_3223779</name>
    <name evidence="2" type="ORF">R3P38DRAFT_3244526</name>
</gene>
<feature type="region of interest" description="Disordered" evidence="1">
    <location>
        <begin position="1"/>
        <end position="51"/>
    </location>
</feature>
<reference evidence="3 4" key="1">
    <citation type="journal article" date="2024" name="J Genomics">
        <title>Draft genome sequencing and assembly of Favolaschia claudopus CIRM-BRFM 2984 isolated from oak limbs.</title>
        <authorList>
            <person name="Navarro D."/>
            <person name="Drula E."/>
            <person name="Chaduli D."/>
            <person name="Cazenave R."/>
            <person name="Ahrendt S."/>
            <person name="Wang J."/>
            <person name="Lipzen A."/>
            <person name="Daum C."/>
            <person name="Barry K."/>
            <person name="Grigoriev I.V."/>
            <person name="Favel A."/>
            <person name="Rosso M.N."/>
            <person name="Martin F."/>
        </authorList>
    </citation>
    <scope>NUCLEOTIDE SEQUENCE [LARGE SCALE GENOMIC DNA]</scope>
    <source>
        <strain evidence="3 4">CIRM-BRFM 2984</strain>
    </source>
</reference>
<dbReference type="AlphaFoldDB" id="A0AAV9ZWR6"/>